<organism evidence="3 4">
    <name type="scientific">Prunus dulcis</name>
    <name type="common">Almond</name>
    <name type="synonym">Amygdalus dulcis</name>
    <dbReference type="NCBI Taxonomy" id="3755"/>
    <lineage>
        <taxon>Eukaryota</taxon>
        <taxon>Viridiplantae</taxon>
        <taxon>Streptophyta</taxon>
        <taxon>Embryophyta</taxon>
        <taxon>Tracheophyta</taxon>
        <taxon>Spermatophyta</taxon>
        <taxon>Magnoliopsida</taxon>
        <taxon>eudicotyledons</taxon>
        <taxon>Gunneridae</taxon>
        <taxon>Pentapetalae</taxon>
        <taxon>rosids</taxon>
        <taxon>fabids</taxon>
        <taxon>Rosales</taxon>
        <taxon>Rosaceae</taxon>
        <taxon>Amygdaloideae</taxon>
        <taxon>Amygdaleae</taxon>
        <taxon>Prunus</taxon>
    </lineage>
</organism>
<evidence type="ECO:0000259" key="2">
    <source>
        <dbReference type="Pfam" id="PF24626"/>
    </source>
</evidence>
<protein>
    <recommendedName>
        <fullName evidence="5">Integrase zinc-binding domain-containing protein</fullName>
    </recommendedName>
</protein>
<dbReference type="InterPro" id="IPR041588">
    <property type="entry name" value="Integrase_H2C2"/>
</dbReference>
<evidence type="ECO:0000313" key="4">
    <source>
        <dbReference type="Proteomes" id="UP001054821"/>
    </source>
</evidence>
<dbReference type="Proteomes" id="UP001054821">
    <property type="component" value="Chromosome 3"/>
</dbReference>
<feature type="domain" description="Integrase zinc-binding" evidence="1">
    <location>
        <begin position="70"/>
        <end position="118"/>
    </location>
</feature>
<dbReference type="EMBL" id="JAJFAZ020000003">
    <property type="protein sequence ID" value="KAI5338917.1"/>
    <property type="molecule type" value="Genomic_DNA"/>
</dbReference>
<dbReference type="InterPro" id="IPR056924">
    <property type="entry name" value="SH3_Tf2-1"/>
</dbReference>
<dbReference type="PANTHER" id="PTHR46148:SF60">
    <property type="entry name" value="CHROMO DOMAIN-CONTAINING PROTEIN"/>
    <property type="match status" value="1"/>
</dbReference>
<dbReference type="AlphaFoldDB" id="A0AAD4Z9V3"/>
<proteinExistence type="predicted"/>
<dbReference type="Pfam" id="PF17921">
    <property type="entry name" value="Integrase_H2C2"/>
    <property type="match status" value="1"/>
</dbReference>
<dbReference type="PANTHER" id="PTHR46148">
    <property type="entry name" value="CHROMO DOMAIN-CONTAINING PROTEIN"/>
    <property type="match status" value="1"/>
</dbReference>
<gene>
    <name evidence="3" type="ORF">L3X38_018189</name>
</gene>
<dbReference type="Gene3D" id="1.10.340.70">
    <property type="match status" value="1"/>
</dbReference>
<accession>A0AAD4Z9V3</accession>
<reference evidence="3 4" key="1">
    <citation type="journal article" date="2022" name="G3 (Bethesda)">
        <title>Whole-genome sequence and methylome profiling of the almond [Prunus dulcis (Mill.) D.A. Webb] cultivar 'Nonpareil'.</title>
        <authorList>
            <person name="D'Amico-Willman K.M."/>
            <person name="Ouma W.Z."/>
            <person name="Meulia T."/>
            <person name="Sideli G.M."/>
            <person name="Gradziel T.M."/>
            <person name="Fresnedo-Ramirez J."/>
        </authorList>
    </citation>
    <scope>NUCLEOTIDE SEQUENCE [LARGE SCALE GENOMIC DNA]</scope>
    <source>
        <strain evidence="3">Clone GOH B32 T37-40</strain>
    </source>
</reference>
<feature type="domain" description="Tf2-1-like SH3-like" evidence="2">
    <location>
        <begin position="173"/>
        <end position="237"/>
    </location>
</feature>
<keyword evidence="4" id="KW-1185">Reference proteome</keyword>
<evidence type="ECO:0008006" key="5">
    <source>
        <dbReference type="Google" id="ProtNLM"/>
    </source>
</evidence>
<sequence length="249" mass="29026">MKVSTVFSTPFSAISATIYVNQGMVLHPLDVLYPTLYMIRLEVENGTRTDYAVREDRALVTGTRLCVLKNEDLKREIMEEAHCSAYTMHSGSTKMYRTIREYYLWLHLKGDISRYCRTPICWNEVGERKLEKLESIQGTTEKVRVIKEKLKTAQDRHKSYSDNRSKDLDFAVGDWVFLKLSPWKGVMRFGKHGKLSPRYIRPYEITERIGPVAYKLALPPDLSRIHDVFHVSMLRKYIADLLISWNICP</sequence>
<dbReference type="Pfam" id="PF24626">
    <property type="entry name" value="SH3_Tf2-1"/>
    <property type="match status" value="1"/>
</dbReference>
<comment type="caution">
    <text evidence="3">The sequence shown here is derived from an EMBL/GenBank/DDBJ whole genome shotgun (WGS) entry which is preliminary data.</text>
</comment>
<evidence type="ECO:0000259" key="1">
    <source>
        <dbReference type="Pfam" id="PF17921"/>
    </source>
</evidence>
<name>A0AAD4Z9V3_PRUDU</name>
<evidence type="ECO:0000313" key="3">
    <source>
        <dbReference type="EMBL" id="KAI5338917.1"/>
    </source>
</evidence>